<keyword evidence="3" id="KW-1185">Reference proteome</keyword>
<proteinExistence type="predicted"/>
<dbReference type="PANTHER" id="PTHR48257:SF1">
    <property type="match status" value="1"/>
</dbReference>
<dbReference type="Proteomes" id="UP000789390">
    <property type="component" value="Unassembled WGS sequence"/>
</dbReference>
<dbReference type="Pfam" id="PF21787">
    <property type="entry name" value="TNP-like_RNaseH_N"/>
    <property type="match status" value="1"/>
</dbReference>
<dbReference type="PANTHER" id="PTHR48257">
    <property type="match status" value="1"/>
</dbReference>
<gene>
    <name evidence="2" type="ORF">DGAL_LOCUS15959</name>
</gene>
<evidence type="ECO:0000313" key="2">
    <source>
        <dbReference type="EMBL" id="CAH0112244.1"/>
    </source>
</evidence>
<evidence type="ECO:0000313" key="3">
    <source>
        <dbReference type="Proteomes" id="UP000789390"/>
    </source>
</evidence>
<sequence length="652" mass="74094">MKPAAANNEEDIPLSEITMDICDLNEVTTLVTNDNCAGVTLEESCELLTPISIPPCQSKTMKNFKQQDGTLSAYVGKSLGEVGFTTLVEKRIQEEVKKLEEIDKIGSIAIDEMTIKPMLKYKRNHGRFFGKVDMGNVVRDESGRLANKVLAYVYTGLKKRINIPLAFFLVNKLKAEEHTKLTLYAVTKAESLGLRIERLSTDNLSTNVKMFSLLNSSKEHSTPVVPHPVDSVAASLQWPCIFRPLFLSFDPVHLLKNIRNQFIDREFLIKGRQLHIAPNNLQRQKVKPALDVFRYEVSSAIKTHHESKEPGFENVDGILEFLEIMRTCDWNDAIDKEIDGIPMKKTKEGRAKVKNLKKKRFTKETYGALRFTTLSTVATVKHLLNEGFDYVLTRKFSSDSIEMFFGAMRQMMGGNFQGDAYSVITSFERIIKTGIAYCSLDGNTVLEREKPKEYNLLKEQRMNKKRSRLILDLLPSSYLLVLDELLVPARLPTYESEAASVAFLGGYCIFILHEWGFCEECIGRIEQPKSMSPFLALIRNQDRGGLKYPSDEFISRLWTLYVFIKSILPLLVNCSLVKCDLKNFLLLKIKACATFLCELALPGETNDELLECILDKFLTALLHNQCLLEEGDFIPLNVHPANKNRRMKTLRT</sequence>
<dbReference type="EMBL" id="CAKKLH010000325">
    <property type="protein sequence ID" value="CAH0112244.1"/>
    <property type="molecule type" value="Genomic_DNA"/>
</dbReference>
<dbReference type="InterPro" id="IPR048365">
    <property type="entry name" value="TNP-like_RNaseH_N"/>
</dbReference>
<accession>A0A8J2WUN4</accession>
<name>A0A8J2WUN4_9CRUS</name>
<reference evidence="2" key="1">
    <citation type="submission" date="2021-11" db="EMBL/GenBank/DDBJ databases">
        <authorList>
            <person name="Schell T."/>
        </authorList>
    </citation>
    <scope>NUCLEOTIDE SEQUENCE</scope>
    <source>
        <strain evidence="2">M5</strain>
    </source>
</reference>
<dbReference type="OrthoDB" id="6509703at2759"/>
<feature type="domain" description="Transposable element P transposase-like RNase H" evidence="1">
    <location>
        <begin position="81"/>
        <end position="214"/>
    </location>
</feature>
<comment type="caution">
    <text evidence="2">The sequence shown here is derived from an EMBL/GenBank/DDBJ whole genome shotgun (WGS) entry which is preliminary data.</text>
</comment>
<protein>
    <recommendedName>
        <fullName evidence="1">Transposable element P transposase-like RNase H domain-containing protein</fullName>
    </recommendedName>
</protein>
<evidence type="ECO:0000259" key="1">
    <source>
        <dbReference type="Pfam" id="PF21787"/>
    </source>
</evidence>
<dbReference type="AlphaFoldDB" id="A0A8J2WUN4"/>
<organism evidence="2 3">
    <name type="scientific">Daphnia galeata</name>
    <dbReference type="NCBI Taxonomy" id="27404"/>
    <lineage>
        <taxon>Eukaryota</taxon>
        <taxon>Metazoa</taxon>
        <taxon>Ecdysozoa</taxon>
        <taxon>Arthropoda</taxon>
        <taxon>Crustacea</taxon>
        <taxon>Branchiopoda</taxon>
        <taxon>Diplostraca</taxon>
        <taxon>Cladocera</taxon>
        <taxon>Anomopoda</taxon>
        <taxon>Daphniidae</taxon>
        <taxon>Daphnia</taxon>
    </lineage>
</organism>